<dbReference type="Proteomes" id="UP000238589">
    <property type="component" value="Unassembled WGS sequence"/>
</dbReference>
<dbReference type="InterPro" id="IPR006429">
    <property type="entry name" value="Phage_lambda_portal"/>
</dbReference>
<gene>
    <name evidence="2" type="ORF">C6P64_12595</name>
</gene>
<comment type="caution">
    <text evidence="2">The sequence shown here is derived from an EMBL/GenBank/DDBJ whole genome shotgun (WGS) entry which is preliminary data.</text>
</comment>
<organism evidence="2 3">
    <name type="scientific">Malikia granosa</name>
    <dbReference type="NCBI Taxonomy" id="263067"/>
    <lineage>
        <taxon>Bacteria</taxon>
        <taxon>Pseudomonadati</taxon>
        <taxon>Pseudomonadota</taxon>
        <taxon>Betaproteobacteria</taxon>
        <taxon>Burkholderiales</taxon>
        <taxon>Comamonadaceae</taxon>
        <taxon>Malikia</taxon>
    </lineage>
</organism>
<accession>A0A2S9K342</accession>
<reference evidence="2 3" key="1">
    <citation type="submission" date="2018-03" db="EMBL/GenBank/DDBJ databases">
        <title>Comparative genomics illustrates the genes involved in a hyperalkaliphilic mechanisms of Serpentinomonas isolated from highly-alkaline calcium-rich serpentinized springs.</title>
        <authorList>
            <person name="Suzuki S."/>
            <person name="Ishii S."/>
            <person name="Walworth N."/>
            <person name="Bird L."/>
            <person name="Kuenen J.G."/>
            <person name="Nealson K.H."/>
        </authorList>
    </citation>
    <scope>NUCLEOTIDE SEQUENCE [LARGE SCALE GENOMIC DNA]</scope>
    <source>
        <strain evidence="2 3">P1</strain>
    </source>
</reference>
<dbReference type="EMBL" id="PVLQ01000046">
    <property type="protein sequence ID" value="PRD64807.1"/>
    <property type="molecule type" value="Genomic_DNA"/>
</dbReference>
<dbReference type="GO" id="GO:0005198">
    <property type="term" value="F:structural molecule activity"/>
    <property type="evidence" value="ECO:0007669"/>
    <property type="project" value="InterPro"/>
</dbReference>
<evidence type="ECO:0000313" key="3">
    <source>
        <dbReference type="Proteomes" id="UP000238589"/>
    </source>
</evidence>
<feature type="compositionally biased region" description="Low complexity" evidence="1">
    <location>
        <begin position="478"/>
        <end position="493"/>
    </location>
</feature>
<dbReference type="AlphaFoldDB" id="A0A2S9K342"/>
<evidence type="ECO:0000256" key="1">
    <source>
        <dbReference type="SAM" id="MobiDB-lite"/>
    </source>
</evidence>
<feature type="region of interest" description="Disordered" evidence="1">
    <location>
        <begin position="474"/>
        <end position="506"/>
    </location>
</feature>
<evidence type="ECO:0000313" key="2">
    <source>
        <dbReference type="EMBL" id="PRD64807.1"/>
    </source>
</evidence>
<dbReference type="GO" id="GO:0019068">
    <property type="term" value="P:virion assembly"/>
    <property type="evidence" value="ECO:0007669"/>
    <property type="project" value="InterPro"/>
</dbReference>
<dbReference type="NCBIfam" id="TIGR01539">
    <property type="entry name" value="portal_lambda"/>
    <property type="match status" value="1"/>
</dbReference>
<keyword evidence="3" id="KW-1185">Reference proteome</keyword>
<dbReference type="RefSeq" id="WP_105748919.1">
    <property type="nucleotide sequence ID" value="NZ_PVLQ01000046.1"/>
</dbReference>
<name>A0A2S9K342_9BURK</name>
<dbReference type="Pfam" id="PF05136">
    <property type="entry name" value="Phage_portal_2"/>
    <property type="match status" value="1"/>
</dbReference>
<protein>
    <submittedName>
        <fullName evidence="2">Phage portal protein</fullName>
    </submittedName>
</protein>
<dbReference type="OrthoDB" id="622132at2"/>
<proteinExistence type="predicted"/>
<sequence length="506" mass="55497">MAAPKLTLVDRMVAWINPVAGIQRAHARTVLSYYEAAKPDRTRKGRRAVGTANHEVLQAGATLRQTARHLEQNYDLALGVLNTLVSNVVGPTGIGIEPQPRRADGSIDDDLARQILGLWKDWCTNPEVTRQHDWASAQRLLCRSFFRDGEVFAQVLSGQTPGLNHGTRVPLSIEMIEADLVPMDYNGSAPATVVQGIEVNAWGAPTGYHVLKVSPLDSGTTSMVVGGQTKRIGAANMLHLKNVHRIRQLRGVSVFASVLNRFDDLKDYEESERIAAKIAASMAAFIRKGTPDLYQPDDAQEQRYLKFRPGMIFDDLRPGEEIGTIDTNRPNPNLETYRSGQLKAIAAGAGPTFSSIARTYDGTYSAQRQELVEGYAIYATLANEFIGRIVRPIYEQFVAVAAISGLLKVPAGIKPESLNDATYMPPAMPWIDPKKEAEAWGLLEDRCYVSGPEVIRRRGGNPIDTLEQQSRWMREKQAQGLPANAGQQAGGAQPVPPDPADPDQQD</sequence>